<feature type="domain" description="Fibronectin type-III" evidence="1">
    <location>
        <begin position="31"/>
        <end position="123"/>
    </location>
</feature>
<gene>
    <name evidence="2" type="ORF">ENX68_08205</name>
</gene>
<comment type="caution">
    <text evidence="2">The sequence shown here is derived from an EMBL/GenBank/DDBJ whole genome shotgun (WGS) entry which is preliminary data.</text>
</comment>
<protein>
    <recommendedName>
        <fullName evidence="1">Fibronectin type-III domain-containing protein</fullName>
    </recommendedName>
</protein>
<dbReference type="InterPro" id="IPR036116">
    <property type="entry name" value="FN3_sf"/>
</dbReference>
<dbReference type="AlphaFoldDB" id="A0A7V3RIX6"/>
<dbReference type="PROSITE" id="PS50853">
    <property type="entry name" value="FN3"/>
    <property type="match status" value="1"/>
</dbReference>
<dbReference type="InterPro" id="IPR003961">
    <property type="entry name" value="FN3_dom"/>
</dbReference>
<accession>A0A7V3RIX6</accession>
<name>A0A7V3RIX6_UNCW3</name>
<dbReference type="InterPro" id="IPR013783">
    <property type="entry name" value="Ig-like_fold"/>
</dbReference>
<proteinExistence type="predicted"/>
<sequence>MKRLKPVLQIFLISAGVLFSPCCYEECDHEPPAVPRGLNSITGDEEVMLTWYPNTEPDLSGYRIYRALTPEGPYSLIGETNLDYFIDKGLINGITYFYAISAFDIHNNESELSYDTVFDTPRPEGFNQKIFDFTIYPEYAGWDFSNYIIVPYNDPYCDIYFGYDEHLGSYYFYIRRPGGLIQDMGYTSSFDEIGYAPDDGWSPTGIVEAITGHTYVIWTWDNHFAKIRVSSIKPGYALFDWAYQIDPGNQELVRRK</sequence>
<dbReference type="SUPFAM" id="SSF49265">
    <property type="entry name" value="Fibronectin type III"/>
    <property type="match status" value="1"/>
</dbReference>
<reference evidence="2" key="1">
    <citation type="journal article" date="2020" name="mSystems">
        <title>Genome- and Community-Level Interaction Insights into Carbon Utilization and Element Cycling Functions of Hydrothermarchaeota in Hydrothermal Sediment.</title>
        <authorList>
            <person name="Zhou Z."/>
            <person name="Liu Y."/>
            <person name="Xu W."/>
            <person name="Pan J."/>
            <person name="Luo Z.H."/>
            <person name="Li M."/>
        </authorList>
    </citation>
    <scope>NUCLEOTIDE SEQUENCE [LARGE SCALE GENOMIC DNA]</scope>
    <source>
        <strain evidence="2">SpSt-961</strain>
    </source>
</reference>
<evidence type="ECO:0000313" key="2">
    <source>
        <dbReference type="EMBL" id="HGE78953.1"/>
    </source>
</evidence>
<dbReference type="EMBL" id="DTOZ01000194">
    <property type="protein sequence ID" value="HGE78953.1"/>
    <property type="molecule type" value="Genomic_DNA"/>
</dbReference>
<evidence type="ECO:0000259" key="1">
    <source>
        <dbReference type="PROSITE" id="PS50853"/>
    </source>
</evidence>
<dbReference type="Gene3D" id="2.60.40.10">
    <property type="entry name" value="Immunoglobulins"/>
    <property type="match status" value="1"/>
</dbReference>
<organism evidence="2">
    <name type="scientific">candidate division WOR-3 bacterium</name>
    <dbReference type="NCBI Taxonomy" id="2052148"/>
    <lineage>
        <taxon>Bacteria</taxon>
        <taxon>Bacteria division WOR-3</taxon>
    </lineage>
</organism>